<sequence length="239" mass="28184">MKQQTIQRVEKKYVLSTAVYETIFTQIAPYLMKDIYPTSHIYNLYLDGDDYHMITTSMQKPLYKEKLRLRSYAPMSLKDNSMVFLEIKKKYRQTVCKRRLELPLQEAMYMLERHDRKDSQIARELCYALAFHAALPKVYIAYDRCSYVGKQEPGLRITFDKHIRGRMHKLNLQDEEGTFPLFEKDQVLMEIKACGSYPFWLVEALSKLQIYPTSFSKVANIVMKEAKQKGGRQTCLQAF</sequence>
<dbReference type="Gene3D" id="3.20.100.30">
    <property type="entry name" value="VTC, catalytic tunnel domain"/>
    <property type="match status" value="1"/>
</dbReference>
<evidence type="ECO:0000313" key="3">
    <source>
        <dbReference type="Proteomes" id="UP000295773"/>
    </source>
</evidence>
<accession>A0A4R3TMB6</accession>
<dbReference type="AlphaFoldDB" id="A0A4R3TMB6"/>
<proteinExistence type="predicted"/>
<dbReference type="GeneID" id="73795232"/>
<dbReference type="GO" id="GO:0006799">
    <property type="term" value="P:polyphosphate biosynthetic process"/>
    <property type="evidence" value="ECO:0007669"/>
    <property type="project" value="UniProtKB-ARBA"/>
</dbReference>
<dbReference type="CDD" id="cd07750">
    <property type="entry name" value="PolyPPase_VTC_like"/>
    <property type="match status" value="1"/>
</dbReference>
<organism evidence="2 3">
    <name type="scientific">Longicatena caecimuris</name>
    <dbReference type="NCBI Taxonomy" id="1796635"/>
    <lineage>
        <taxon>Bacteria</taxon>
        <taxon>Bacillati</taxon>
        <taxon>Bacillota</taxon>
        <taxon>Erysipelotrichia</taxon>
        <taxon>Erysipelotrichales</taxon>
        <taxon>Erysipelotrichaceae</taxon>
        <taxon>Longicatena</taxon>
    </lineage>
</organism>
<keyword evidence="3" id="KW-1185">Reference proteome</keyword>
<dbReference type="Proteomes" id="UP000295773">
    <property type="component" value="Unassembled WGS sequence"/>
</dbReference>
<comment type="caution">
    <text evidence="2">The sequence shown here is derived from an EMBL/GenBank/DDBJ whole genome shotgun (WGS) entry which is preliminary data.</text>
</comment>
<evidence type="ECO:0000313" key="2">
    <source>
        <dbReference type="EMBL" id="TCU62606.1"/>
    </source>
</evidence>
<dbReference type="RefSeq" id="WP_008689101.1">
    <property type="nucleotide sequence ID" value="NZ_AP024510.1"/>
</dbReference>
<gene>
    <name evidence="2" type="ORF">EDD61_10317</name>
</gene>
<protein>
    <submittedName>
        <fullName evidence="2">VTC domain-containing protein</fullName>
    </submittedName>
</protein>
<dbReference type="InterPro" id="IPR042267">
    <property type="entry name" value="VTC_sf"/>
</dbReference>
<reference evidence="2 3" key="1">
    <citation type="submission" date="2019-03" db="EMBL/GenBank/DDBJ databases">
        <title>Genomic Encyclopedia of Type Strains, Phase IV (KMG-IV): sequencing the most valuable type-strain genomes for metagenomic binning, comparative biology and taxonomic classification.</title>
        <authorList>
            <person name="Goeker M."/>
        </authorList>
    </citation>
    <scope>NUCLEOTIDE SEQUENCE [LARGE SCALE GENOMIC DNA]</scope>
    <source>
        <strain evidence="2 3">DSM 29481</strain>
    </source>
</reference>
<evidence type="ECO:0000259" key="1">
    <source>
        <dbReference type="Pfam" id="PF09359"/>
    </source>
</evidence>
<dbReference type="EMBL" id="SMBP01000003">
    <property type="protein sequence ID" value="TCU62606.1"/>
    <property type="molecule type" value="Genomic_DNA"/>
</dbReference>
<dbReference type="InterPro" id="IPR018966">
    <property type="entry name" value="VTC_domain"/>
</dbReference>
<feature type="domain" description="VTC" evidence="1">
    <location>
        <begin position="8"/>
        <end position="217"/>
    </location>
</feature>
<name>A0A4R3TMB6_9FIRM</name>
<dbReference type="Pfam" id="PF09359">
    <property type="entry name" value="VTC"/>
    <property type="match status" value="1"/>
</dbReference>